<evidence type="ECO:0000313" key="2">
    <source>
        <dbReference type="Proteomes" id="UP000317557"/>
    </source>
</evidence>
<proteinExistence type="predicted"/>
<dbReference type="AlphaFoldDB" id="A0A521D1H5"/>
<name>A0A521D1H5_9BACT</name>
<dbReference type="EMBL" id="FXTP01000007">
    <property type="protein sequence ID" value="SMO65557.1"/>
    <property type="molecule type" value="Genomic_DNA"/>
</dbReference>
<dbReference type="Proteomes" id="UP000317557">
    <property type="component" value="Unassembled WGS sequence"/>
</dbReference>
<protein>
    <submittedName>
        <fullName evidence="1">Uncharacterized protein</fullName>
    </submittedName>
</protein>
<reference evidence="1 2" key="1">
    <citation type="submission" date="2017-05" db="EMBL/GenBank/DDBJ databases">
        <authorList>
            <person name="Varghese N."/>
            <person name="Submissions S."/>
        </authorList>
    </citation>
    <scope>NUCLEOTIDE SEQUENCE [LARGE SCALE GENOMIC DNA]</scope>
    <source>
        <strain evidence="1 2">DSM 21985</strain>
    </source>
</reference>
<sequence length="41" mass="4217">MGTTPPAELTPQQGPMNCSGLQAGAITVKVEMLSRTQGMLA</sequence>
<gene>
    <name evidence="1" type="ORF">SAMN06265219_10734</name>
</gene>
<evidence type="ECO:0000313" key="1">
    <source>
        <dbReference type="EMBL" id="SMO65557.1"/>
    </source>
</evidence>
<keyword evidence="2" id="KW-1185">Reference proteome</keyword>
<accession>A0A521D1H5</accession>
<organism evidence="1 2">
    <name type="scientific">Gracilimonas mengyeensis</name>
    <dbReference type="NCBI Taxonomy" id="1302730"/>
    <lineage>
        <taxon>Bacteria</taxon>
        <taxon>Pseudomonadati</taxon>
        <taxon>Balneolota</taxon>
        <taxon>Balneolia</taxon>
        <taxon>Balneolales</taxon>
        <taxon>Balneolaceae</taxon>
        <taxon>Gracilimonas</taxon>
    </lineage>
</organism>